<feature type="non-terminal residue" evidence="1">
    <location>
        <position position="1"/>
    </location>
</feature>
<organism evidence="1">
    <name type="scientific">marine metagenome</name>
    <dbReference type="NCBI Taxonomy" id="408172"/>
    <lineage>
        <taxon>unclassified sequences</taxon>
        <taxon>metagenomes</taxon>
        <taxon>ecological metagenomes</taxon>
    </lineage>
</organism>
<accession>A0A383C1N2</accession>
<dbReference type="EMBL" id="UINC01204693">
    <property type="protein sequence ID" value="SVE25538.1"/>
    <property type="molecule type" value="Genomic_DNA"/>
</dbReference>
<name>A0A383C1N2_9ZZZZ</name>
<reference evidence="1" key="1">
    <citation type="submission" date="2018-05" db="EMBL/GenBank/DDBJ databases">
        <authorList>
            <person name="Lanie J.A."/>
            <person name="Ng W.-L."/>
            <person name="Kazmierczak K.M."/>
            <person name="Andrzejewski T.M."/>
            <person name="Davidsen T.M."/>
            <person name="Wayne K.J."/>
            <person name="Tettelin H."/>
            <person name="Glass J.I."/>
            <person name="Rusch D."/>
            <person name="Podicherti R."/>
            <person name="Tsui H.-C.T."/>
            <person name="Winkler M.E."/>
        </authorList>
    </citation>
    <scope>NUCLEOTIDE SEQUENCE</scope>
</reference>
<gene>
    <name evidence="1" type="ORF">METZ01_LOCUS478392</name>
</gene>
<dbReference type="AlphaFoldDB" id="A0A383C1N2"/>
<evidence type="ECO:0000313" key="1">
    <source>
        <dbReference type="EMBL" id="SVE25538.1"/>
    </source>
</evidence>
<sequence>DEVEAEIGLTAAPPDLVLNNPTLTSGAKVRQASIPTEGAFPVNTANEVTASRPSKKNNKKKKEDLVIGKTLKTGMSLESALSTLGIPRSIRINRGTEPERDSISVEYLNHGLRIHALTQNSTIEELEVLPEFKGKFVEGAKIGSKFPELIESFGIPESKDSSIAKYPHRGMYIFLKNDTMISVKLFAKNSKLLDHKLLMN</sequence>
<protein>
    <submittedName>
        <fullName evidence="1">Uncharacterized protein</fullName>
    </submittedName>
</protein>
<proteinExistence type="predicted"/>